<feature type="non-terminal residue" evidence="1">
    <location>
        <position position="1"/>
    </location>
</feature>
<name>A0A9N8QQN4_9BASI</name>
<keyword evidence="2" id="KW-1185">Reference proteome</keyword>
<dbReference type="Proteomes" id="UP000836404">
    <property type="component" value="Unassembled WGS sequence"/>
</dbReference>
<evidence type="ECO:0000313" key="1">
    <source>
        <dbReference type="EMBL" id="CAD6955965.1"/>
    </source>
</evidence>
<accession>A0A9N8QQN4</accession>
<evidence type="ECO:0000313" key="2">
    <source>
        <dbReference type="Proteomes" id="UP000836404"/>
    </source>
</evidence>
<reference evidence="1 2" key="1">
    <citation type="submission" date="2020-10" db="EMBL/GenBank/DDBJ databases">
        <authorList>
            <person name="Sedaghatjoo S."/>
        </authorList>
    </citation>
    <scope>NUCLEOTIDE SEQUENCE [LARGE SCALE GENOMIC DNA]</scope>
    <source>
        <strain evidence="1 2">LLFL</strain>
    </source>
</reference>
<organism evidence="1 2">
    <name type="scientific">Tilletia laevis</name>
    <dbReference type="NCBI Taxonomy" id="157183"/>
    <lineage>
        <taxon>Eukaryota</taxon>
        <taxon>Fungi</taxon>
        <taxon>Dikarya</taxon>
        <taxon>Basidiomycota</taxon>
        <taxon>Ustilaginomycotina</taxon>
        <taxon>Exobasidiomycetes</taxon>
        <taxon>Tilletiales</taxon>
        <taxon>Tilletiaceae</taxon>
        <taxon>Tilletia</taxon>
    </lineage>
</organism>
<dbReference type="AlphaFoldDB" id="A0A9N8QQN4"/>
<comment type="caution">
    <text evidence="1">The sequence shown here is derived from an EMBL/GenBank/DDBJ whole genome shotgun (WGS) entry which is preliminary data.</text>
</comment>
<proteinExistence type="predicted"/>
<protein>
    <submittedName>
        <fullName evidence="1">Uncharacterized protein</fullName>
    </submittedName>
</protein>
<gene>
    <name evidence="1" type="ORF">JKILLFL_G2758</name>
</gene>
<dbReference type="EMBL" id="CAJHJF010006350">
    <property type="protein sequence ID" value="CAD6955965.1"/>
    <property type="molecule type" value="Genomic_DNA"/>
</dbReference>
<sequence>PASTARALLAAASLLELDDLAELALAQARSSLVLDAELIPTTHFLSSSVGCGCSGGIDIPKRGGGGRE</sequence>